<proteinExistence type="predicted"/>
<organism evidence="2 3">
    <name type="scientific">Mariniphaga sediminis</name>
    <dbReference type="NCBI Taxonomy" id="1628158"/>
    <lineage>
        <taxon>Bacteria</taxon>
        <taxon>Pseudomonadati</taxon>
        <taxon>Bacteroidota</taxon>
        <taxon>Bacteroidia</taxon>
        <taxon>Marinilabiliales</taxon>
        <taxon>Prolixibacteraceae</taxon>
        <taxon>Mariniphaga</taxon>
    </lineage>
</organism>
<name>A0A399D5E4_9BACT</name>
<accession>A0A399D5E4</accession>
<reference evidence="2 3" key="1">
    <citation type="journal article" date="2015" name="Int. J. Syst. Evol. Microbiol.">
        <title>Mariniphaga sediminis sp. nov., isolated from coastal sediment.</title>
        <authorList>
            <person name="Wang F.Q."/>
            <person name="Shen Q.Y."/>
            <person name="Chen G.J."/>
            <person name="Du Z.J."/>
        </authorList>
    </citation>
    <scope>NUCLEOTIDE SEQUENCE [LARGE SCALE GENOMIC DNA]</scope>
    <source>
        <strain evidence="2 3">SY21</strain>
    </source>
</reference>
<sequence length="484" mass="52421">MGVISYHKRGKVRKTLGLKGGFVLWWRYKVEVVGGTFASGKVFVNEQLMPSKGKFIEIKVFPKKRPKLMTRVLIPLNYETEVLFRPLNHFDKAPGSVVKGEIVSKFDNGQIRVLKKLHRNAEVEKYRVTAFGGNFDKGRFYIDPDFLNIENHTASLVVQSLRNYAVADTFNVKMDYKHAYRLNFSGTGGFFGFSGSNGISGSTGCRGGDGQPGQNGGPGGDAPDVGVWIDLYFDSLLNCNLLYVFAENLFTGKESRYLVNPAGGSFYISSVGGNGGNGGDGGFGGNGGKGYDGRIWYEQKVIEKVVKKPRTRRVEKKITKKVVDAEGKEKEVVETVWEEETYYVDVIEREVISIKHQEPGERGGDGGNGGNGGFAGQGGNGGNIFLYFTEDSRIHENIFTARTTGGTGGLNGNGGSGGSGGPGGDGEPNGPSGYNGSSGYAPMGWAPDGWDGEVFRGTTDEFYIIQPQEEPTAEKNALPDINSY</sequence>
<evidence type="ECO:0000256" key="1">
    <source>
        <dbReference type="SAM" id="MobiDB-lite"/>
    </source>
</evidence>
<feature type="region of interest" description="Disordered" evidence="1">
    <location>
        <begin position="402"/>
        <end position="436"/>
    </location>
</feature>
<dbReference type="Proteomes" id="UP000266441">
    <property type="component" value="Unassembled WGS sequence"/>
</dbReference>
<comment type="caution">
    <text evidence="2">The sequence shown here is derived from an EMBL/GenBank/DDBJ whole genome shotgun (WGS) entry which is preliminary data.</text>
</comment>
<dbReference type="EMBL" id="QWET01000003">
    <property type="protein sequence ID" value="RIH66418.1"/>
    <property type="molecule type" value="Genomic_DNA"/>
</dbReference>
<evidence type="ECO:0000313" key="3">
    <source>
        <dbReference type="Proteomes" id="UP000266441"/>
    </source>
</evidence>
<evidence type="ECO:0000313" key="2">
    <source>
        <dbReference type="EMBL" id="RIH66418.1"/>
    </source>
</evidence>
<keyword evidence="3" id="KW-1185">Reference proteome</keyword>
<dbReference type="AlphaFoldDB" id="A0A399D5E4"/>
<protein>
    <submittedName>
        <fullName evidence="2">Uncharacterized protein</fullName>
    </submittedName>
</protein>
<gene>
    <name evidence="2" type="ORF">D1164_05825</name>
</gene>
<feature type="region of interest" description="Disordered" evidence="1">
    <location>
        <begin position="357"/>
        <end position="376"/>
    </location>
</feature>
<feature type="compositionally biased region" description="Gly residues" evidence="1">
    <location>
        <begin position="405"/>
        <end position="427"/>
    </location>
</feature>
<feature type="compositionally biased region" description="Gly residues" evidence="1">
    <location>
        <begin position="365"/>
        <end position="376"/>
    </location>
</feature>